<feature type="domain" description="ABC transporter" evidence="3">
    <location>
        <begin position="2"/>
        <end position="227"/>
    </location>
</feature>
<evidence type="ECO:0000256" key="2">
    <source>
        <dbReference type="ARBA" id="ARBA00022840"/>
    </source>
</evidence>
<dbReference type="InterPro" id="IPR003439">
    <property type="entry name" value="ABC_transporter-like_ATP-bd"/>
</dbReference>
<evidence type="ECO:0000313" key="4">
    <source>
        <dbReference type="EMBL" id="MDJ1372185.1"/>
    </source>
</evidence>
<dbReference type="Pfam" id="PF00005">
    <property type="entry name" value="ABC_tran"/>
    <property type="match status" value="1"/>
</dbReference>
<keyword evidence="1" id="KW-0547">Nucleotide-binding</keyword>
<name>A0ABT7CAG5_9MICO</name>
<evidence type="ECO:0000313" key="5">
    <source>
        <dbReference type="Proteomes" id="UP001170379"/>
    </source>
</evidence>
<evidence type="ECO:0000256" key="1">
    <source>
        <dbReference type="ARBA" id="ARBA00022741"/>
    </source>
</evidence>
<dbReference type="InterPro" id="IPR027417">
    <property type="entry name" value="P-loop_NTPase"/>
</dbReference>
<protein>
    <submittedName>
        <fullName evidence="4">ABC transporter ATP-binding protein</fullName>
    </submittedName>
</protein>
<organism evidence="4 5">
    <name type="scientific">Gulosibacter molinativorax</name>
    <dbReference type="NCBI Taxonomy" id="256821"/>
    <lineage>
        <taxon>Bacteria</taxon>
        <taxon>Bacillati</taxon>
        <taxon>Actinomycetota</taxon>
        <taxon>Actinomycetes</taxon>
        <taxon>Micrococcales</taxon>
        <taxon>Microbacteriaceae</taxon>
        <taxon>Gulosibacter</taxon>
    </lineage>
</organism>
<dbReference type="Gene3D" id="3.40.50.300">
    <property type="entry name" value="P-loop containing nucleotide triphosphate hydrolases"/>
    <property type="match status" value="1"/>
</dbReference>
<dbReference type="PROSITE" id="PS50893">
    <property type="entry name" value="ABC_TRANSPORTER_2"/>
    <property type="match status" value="1"/>
</dbReference>
<dbReference type="GO" id="GO:0005524">
    <property type="term" value="F:ATP binding"/>
    <property type="evidence" value="ECO:0007669"/>
    <property type="project" value="UniProtKB-KW"/>
</dbReference>
<keyword evidence="2 4" id="KW-0067">ATP-binding</keyword>
<dbReference type="RefSeq" id="WP_051267070.1">
    <property type="nucleotide sequence ID" value="NZ_CP028426.1"/>
</dbReference>
<gene>
    <name evidence="4" type="ORF">C7K25_12525</name>
</gene>
<reference evidence="4" key="1">
    <citation type="submission" date="2018-03" db="EMBL/GenBank/DDBJ databases">
        <authorList>
            <person name="Nunes O.C."/>
            <person name="Lopes A.R."/>
            <person name="Froufe H."/>
            <person name="Munoz-Merida A."/>
            <person name="Barroso C."/>
            <person name="Egas C."/>
        </authorList>
    </citation>
    <scope>NUCLEOTIDE SEQUENCE</scope>
    <source>
        <strain evidence="4">ON4</strain>
    </source>
</reference>
<keyword evidence="5" id="KW-1185">Reference proteome</keyword>
<evidence type="ECO:0000259" key="3">
    <source>
        <dbReference type="PROSITE" id="PS50893"/>
    </source>
</evidence>
<dbReference type="PANTHER" id="PTHR43158">
    <property type="entry name" value="SKFA PEPTIDE EXPORT ATP-BINDING PROTEIN SKFE"/>
    <property type="match status" value="1"/>
</dbReference>
<dbReference type="SUPFAM" id="SSF52540">
    <property type="entry name" value="P-loop containing nucleoside triphosphate hydrolases"/>
    <property type="match status" value="1"/>
</dbReference>
<comment type="caution">
    <text evidence="4">The sequence shown here is derived from an EMBL/GenBank/DDBJ whole genome shotgun (WGS) entry which is preliminary data.</text>
</comment>
<dbReference type="EMBL" id="PXVD01000021">
    <property type="protein sequence ID" value="MDJ1372185.1"/>
    <property type="molecule type" value="Genomic_DNA"/>
</dbReference>
<dbReference type="PANTHER" id="PTHR43158:SF10">
    <property type="entry name" value="ABC TRANSPORTER ATP-BINDING PROTEIN YTRB"/>
    <property type="match status" value="1"/>
</dbReference>
<dbReference type="SMART" id="SM00382">
    <property type="entry name" value="AAA"/>
    <property type="match status" value="1"/>
</dbReference>
<dbReference type="CDD" id="cd03230">
    <property type="entry name" value="ABC_DR_subfamily_A"/>
    <property type="match status" value="1"/>
</dbReference>
<sequence length="291" mass="31434">MITIQNLTKKYRGGDELALNGLTAKIRPGSITAVLGPNGSGKTTLFRLLAGHDFATDGDIRIGGRSIATDARIPYFAVAHEGNNFGEARMRDYLAFARTRPGWNESEYGRLAERFSVPAPRKQVSKLSLGQQSSFAIAVALASGAPIVLIDEAHAGMDVPKRNALYEELIRANAEQGRTIVIASHHVGELERVVEDVLIIDRGRIAEATTAEAVSRRFARVLGPREQVLAAVGARPVRSTRQLGPTEEWVVDVAAEPLTQVPGGVMVSPVDFQDAFVALIESGNDLKEESR</sequence>
<dbReference type="InterPro" id="IPR003593">
    <property type="entry name" value="AAA+_ATPase"/>
</dbReference>
<dbReference type="Proteomes" id="UP001170379">
    <property type="component" value="Unassembled WGS sequence"/>
</dbReference>
<reference evidence="4" key="2">
    <citation type="journal article" date="2022" name="Sci. Rep.">
        <title>In silico prediction of the enzymes involved in the degradation of the herbicide molinate by Gulosibacter molinativorax ON4T.</title>
        <authorList>
            <person name="Lopes A.R."/>
            <person name="Bunin E."/>
            <person name="Viana A.T."/>
            <person name="Froufe H."/>
            <person name="Munoz-Merida A."/>
            <person name="Pinho D."/>
            <person name="Figueiredo J."/>
            <person name="Barroso C."/>
            <person name="Vaz-Moreira I."/>
            <person name="Bellanger X."/>
            <person name="Egas C."/>
            <person name="Nunes O.C."/>
        </authorList>
    </citation>
    <scope>NUCLEOTIDE SEQUENCE</scope>
    <source>
        <strain evidence="4">ON4</strain>
    </source>
</reference>
<accession>A0ABT7CAG5</accession>
<proteinExistence type="predicted"/>